<comment type="caution">
    <text evidence="5">The sequence shown here is derived from an EMBL/GenBank/DDBJ whole genome shotgun (WGS) entry which is preliminary data.</text>
</comment>
<dbReference type="AlphaFoldDB" id="A0A510XRP7"/>
<gene>
    <name evidence="5" type="ORF">PES01_05490</name>
</gene>
<dbReference type="SUPFAM" id="SSF52317">
    <property type="entry name" value="Class I glutamine amidotransferase-like"/>
    <property type="match status" value="1"/>
</dbReference>
<dbReference type="PROSITE" id="PS01124">
    <property type="entry name" value="HTH_ARAC_FAMILY_2"/>
    <property type="match status" value="1"/>
</dbReference>
<keyword evidence="3" id="KW-0804">Transcription</keyword>
<dbReference type="RefSeq" id="WP_089349754.1">
    <property type="nucleotide sequence ID" value="NZ_BJUM01000004.1"/>
</dbReference>
<dbReference type="Gene3D" id="1.10.10.60">
    <property type="entry name" value="Homeodomain-like"/>
    <property type="match status" value="2"/>
</dbReference>
<dbReference type="InterPro" id="IPR018062">
    <property type="entry name" value="HTH_AraC-typ_CS"/>
</dbReference>
<dbReference type="InterPro" id="IPR009057">
    <property type="entry name" value="Homeodomain-like_sf"/>
</dbReference>
<dbReference type="Proteomes" id="UP000321419">
    <property type="component" value="Unassembled WGS sequence"/>
</dbReference>
<name>A0A510XRP7_9GAMM</name>
<dbReference type="Pfam" id="PF12833">
    <property type="entry name" value="HTH_18"/>
    <property type="match status" value="1"/>
</dbReference>
<feature type="domain" description="HTH araC/xylS-type" evidence="4">
    <location>
        <begin position="217"/>
        <end position="315"/>
    </location>
</feature>
<dbReference type="InterPro" id="IPR018060">
    <property type="entry name" value="HTH_AraC"/>
</dbReference>
<keyword evidence="1" id="KW-0805">Transcription regulation</keyword>
<dbReference type="PANTHER" id="PTHR43280:SF28">
    <property type="entry name" value="HTH-TYPE TRANSCRIPTIONAL ACTIVATOR RHAS"/>
    <property type="match status" value="1"/>
</dbReference>
<evidence type="ECO:0000313" key="6">
    <source>
        <dbReference type="Proteomes" id="UP000321419"/>
    </source>
</evidence>
<keyword evidence="6" id="KW-1185">Reference proteome</keyword>
<evidence type="ECO:0000256" key="1">
    <source>
        <dbReference type="ARBA" id="ARBA00023015"/>
    </source>
</evidence>
<proteinExistence type="predicted"/>
<dbReference type="OrthoDB" id="9803764at2"/>
<protein>
    <submittedName>
        <fullName evidence="5">AraC family transcriptional regulator</fullName>
    </submittedName>
</protein>
<dbReference type="PRINTS" id="PR00032">
    <property type="entry name" value="HTHARAC"/>
</dbReference>
<reference evidence="5 6" key="1">
    <citation type="submission" date="2019-07" db="EMBL/GenBank/DDBJ databases">
        <title>Whole genome shotgun sequence of Pseudoalteromonas espejiana NBRC 102222.</title>
        <authorList>
            <person name="Hosoyama A."/>
            <person name="Uohara A."/>
            <person name="Ohji S."/>
            <person name="Ichikawa N."/>
        </authorList>
    </citation>
    <scope>NUCLEOTIDE SEQUENCE [LARGE SCALE GENOMIC DNA]</scope>
    <source>
        <strain evidence="5 6">NBRC 102222</strain>
    </source>
</reference>
<keyword evidence="2" id="KW-0238">DNA-binding</keyword>
<dbReference type="PANTHER" id="PTHR43280">
    <property type="entry name" value="ARAC-FAMILY TRANSCRIPTIONAL REGULATOR"/>
    <property type="match status" value="1"/>
</dbReference>
<sequence>MKNIAIIAYEDCWAVSVFLAKDFFTIVSLLDSHYSLPQSYEVEIITADGSAITSSSNSLVIADNSLSDKAYDLVIIPPIEGSKLKNMPLGTDLIIDWLKPKIHSSSSILSLSTGSYFLAATGQLNKMVIATHWSLVKPLSKLFPDCQFISHKSYLRTGNIYTTGSFEAGISVLLGIVAKDKGDRFSQQCATHLLISDSNKLNLILPQFNNHRDEKINEIQDWINNHSSGLITIHELAKQFNFSERNLKRRFSQATGISINKYVQEVRIDKAKKQLLATDKTVNEISVDVGYENSSFFSRLFKKSTGLTPAKWRKND</sequence>
<organism evidence="5 6">
    <name type="scientific">Pseudoalteromonas espejiana</name>
    <dbReference type="NCBI Taxonomy" id="28107"/>
    <lineage>
        <taxon>Bacteria</taxon>
        <taxon>Pseudomonadati</taxon>
        <taxon>Pseudomonadota</taxon>
        <taxon>Gammaproteobacteria</taxon>
        <taxon>Alteromonadales</taxon>
        <taxon>Pseudoalteromonadaceae</taxon>
        <taxon>Pseudoalteromonas</taxon>
    </lineage>
</organism>
<accession>A0A510XRP7</accession>
<evidence type="ECO:0000259" key="4">
    <source>
        <dbReference type="PROSITE" id="PS01124"/>
    </source>
</evidence>
<evidence type="ECO:0000313" key="5">
    <source>
        <dbReference type="EMBL" id="GEK53704.1"/>
    </source>
</evidence>
<dbReference type="Gene3D" id="3.40.50.880">
    <property type="match status" value="1"/>
</dbReference>
<dbReference type="Pfam" id="PF01965">
    <property type="entry name" value="DJ-1_PfpI"/>
    <property type="match status" value="1"/>
</dbReference>
<dbReference type="InterPro" id="IPR002818">
    <property type="entry name" value="DJ-1/PfpI"/>
</dbReference>
<dbReference type="SUPFAM" id="SSF46689">
    <property type="entry name" value="Homeodomain-like"/>
    <property type="match status" value="2"/>
</dbReference>
<dbReference type="GO" id="GO:0043565">
    <property type="term" value="F:sequence-specific DNA binding"/>
    <property type="evidence" value="ECO:0007669"/>
    <property type="project" value="InterPro"/>
</dbReference>
<dbReference type="InterPro" id="IPR029062">
    <property type="entry name" value="Class_I_gatase-like"/>
</dbReference>
<dbReference type="PROSITE" id="PS00041">
    <property type="entry name" value="HTH_ARAC_FAMILY_1"/>
    <property type="match status" value="1"/>
</dbReference>
<dbReference type="EMBL" id="BJUM01000004">
    <property type="protein sequence ID" value="GEK53704.1"/>
    <property type="molecule type" value="Genomic_DNA"/>
</dbReference>
<evidence type="ECO:0000256" key="3">
    <source>
        <dbReference type="ARBA" id="ARBA00023163"/>
    </source>
</evidence>
<dbReference type="GO" id="GO:0003700">
    <property type="term" value="F:DNA-binding transcription factor activity"/>
    <property type="evidence" value="ECO:0007669"/>
    <property type="project" value="InterPro"/>
</dbReference>
<evidence type="ECO:0000256" key="2">
    <source>
        <dbReference type="ARBA" id="ARBA00023125"/>
    </source>
</evidence>
<dbReference type="SMART" id="SM00342">
    <property type="entry name" value="HTH_ARAC"/>
    <property type="match status" value="1"/>
</dbReference>
<dbReference type="InterPro" id="IPR020449">
    <property type="entry name" value="Tscrpt_reg_AraC-type_HTH"/>
</dbReference>